<dbReference type="GO" id="GO:0019693">
    <property type="term" value="P:ribose phosphate metabolic process"/>
    <property type="evidence" value="ECO:0007669"/>
    <property type="project" value="TreeGrafter"/>
</dbReference>
<dbReference type="PANTHER" id="PTHR11839:SF18">
    <property type="entry name" value="NUDIX HYDROLASE DOMAIN-CONTAINING PROTEIN"/>
    <property type="match status" value="1"/>
</dbReference>
<dbReference type="PROSITE" id="PS00893">
    <property type="entry name" value="NUDIX_BOX"/>
    <property type="match status" value="1"/>
</dbReference>
<dbReference type="InterPro" id="IPR000086">
    <property type="entry name" value="NUDIX_hydrolase_dom"/>
</dbReference>
<dbReference type="RefSeq" id="WP_064013664.1">
    <property type="nucleotide sequence ID" value="NZ_CP011387.1"/>
</dbReference>
<feature type="region of interest" description="Disordered" evidence="3">
    <location>
        <begin position="1"/>
        <end position="26"/>
    </location>
</feature>
<dbReference type="GO" id="GO:0006753">
    <property type="term" value="P:nucleoside phosphate metabolic process"/>
    <property type="evidence" value="ECO:0007669"/>
    <property type="project" value="TreeGrafter"/>
</dbReference>
<dbReference type="InterPro" id="IPR020084">
    <property type="entry name" value="NUDIX_hydrolase_CS"/>
</dbReference>
<reference evidence="5 6" key="1">
    <citation type="submission" date="2015-01" db="EMBL/GenBank/DDBJ databases">
        <title>Deinococcus puniceus/DY1/ whole genome sequencing.</title>
        <authorList>
            <person name="Kim M.K."/>
            <person name="Srinivasan S."/>
            <person name="Lee J.-J."/>
        </authorList>
    </citation>
    <scope>NUCLEOTIDE SEQUENCE [LARGE SCALE GENOMIC DNA]</scope>
    <source>
        <strain evidence="5 6">DY1</strain>
    </source>
</reference>
<dbReference type="SUPFAM" id="SSF55811">
    <property type="entry name" value="Nudix"/>
    <property type="match status" value="1"/>
</dbReference>
<feature type="compositionally biased region" description="Polar residues" evidence="3">
    <location>
        <begin position="1"/>
        <end position="18"/>
    </location>
</feature>
<dbReference type="GO" id="GO:0016787">
    <property type="term" value="F:hydrolase activity"/>
    <property type="evidence" value="ECO:0007669"/>
    <property type="project" value="UniProtKB-KW"/>
</dbReference>
<dbReference type="PATRIC" id="fig|1182568.3.peg.259"/>
<keyword evidence="2" id="KW-0378">Hydrolase</keyword>
<dbReference type="AlphaFoldDB" id="A0A172T6Q3"/>
<dbReference type="PROSITE" id="PS51462">
    <property type="entry name" value="NUDIX"/>
    <property type="match status" value="1"/>
</dbReference>
<dbReference type="OrthoDB" id="9806150at2"/>
<evidence type="ECO:0000259" key="4">
    <source>
        <dbReference type="PROSITE" id="PS51462"/>
    </source>
</evidence>
<evidence type="ECO:0000256" key="1">
    <source>
        <dbReference type="ARBA" id="ARBA00001946"/>
    </source>
</evidence>
<accession>A0A172T6Q3</accession>
<dbReference type="Proteomes" id="UP000077363">
    <property type="component" value="Chromosome"/>
</dbReference>
<dbReference type="EMBL" id="CP011387">
    <property type="protein sequence ID" value="ANE42616.1"/>
    <property type="molecule type" value="Genomic_DNA"/>
</dbReference>
<evidence type="ECO:0000313" key="6">
    <source>
        <dbReference type="Proteomes" id="UP000077363"/>
    </source>
</evidence>
<proteinExistence type="predicted"/>
<organism evidence="5 6">
    <name type="scientific">Deinococcus puniceus</name>
    <dbReference type="NCBI Taxonomy" id="1182568"/>
    <lineage>
        <taxon>Bacteria</taxon>
        <taxon>Thermotogati</taxon>
        <taxon>Deinococcota</taxon>
        <taxon>Deinococci</taxon>
        <taxon>Deinococcales</taxon>
        <taxon>Deinococcaceae</taxon>
        <taxon>Deinococcus</taxon>
    </lineage>
</organism>
<dbReference type="Gene3D" id="3.90.79.10">
    <property type="entry name" value="Nucleoside Triphosphate Pyrophosphohydrolase"/>
    <property type="match status" value="1"/>
</dbReference>
<dbReference type="KEGG" id="dpu:SU48_01275"/>
<dbReference type="PANTHER" id="PTHR11839">
    <property type="entry name" value="UDP/ADP-SUGAR PYROPHOSPHATASE"/>
    <property type="match status" value="1"/>
</dbReference>
<feature type="domain" description="Nudix hydrolase" evidence="4">
    <location>
        <begin position="65"/>
        <end position="193"/>
    </location>
</feature>
<gene>
    <name evidence="5" type="ORF">SU48_01275</name>
</gene>
<dbReference type="InterPro" id="IPR015797">
    <property type="entry name" value="NUDIX_hydrolase-like_dom_sf"/>
</dbReference>
<evidence type="ECO:0000256" key="3">
    <source>
        <dbReference type="SAM" id="MobiDB-lite"/>
    </source>
</evidence>
<evidence type="ECO:0000313" key="5">
    <source>
        <dbReference type="EMBL" id="ANE42616.1"/>
    </source>
</evidence>
<sequence length="207" mass="22679">MTGNGNAESSSDTTTHANWPTLVPDEAQPWHTLESRELVPGPRSVVLDRVDMGGGLEGQYQYRPRGPRAIFVLPITAEGEGVLIRQYRYPLRATVWEVVAGGVERGEELHAAAVRELREEVGGVAGEWVALPGFYPQPSISGVIFYPFLALGVALGDTAHEETEVIERVVMPLPDIYALLEAGQILDGPSSLTLWHSRRLLMERGLL</sequence>
<dbReference type="Pfam" id="PF00293">
    <property type="entry name" value="NUDIX"/>
    <property type="match status" value="1"/>
</dbReference>
<dbReference type="CDD" id="cd24161">
    <property type="entry name" value="NUDIX_ADPRase_Ndx2"/>
    <property type="match status" value="1"/>
</dbReference>
<keyword evidence="6" id="KW-1185">Reference proteome</keyword>
<dbReference type="STRING" id="1182568.SU48_01275"/>
<evidence type="ECO:0000256" key="2">
    <source>
        <dbReference type="ARBA" id="ARBA00022801"/>
    </source>
</evidence>
<dbReference type="GO" id="GO:0005829">
    <property type="term" value="C:cytosol"/>
    <property type="evidence" value="ECO:0007669"/>
    <property type="project" value="TreeGrafter"/>
</dbReference>
<comment type="cofactor">
    <cofactor evidence="1">
        <name>Mg(2+)</name>
        <dbReference type="ChEBI" id="CHEBI:18420"/>
    </cofactor>
</comment>
<protein>
    <submittedName>
        <fullName evidence="5">DNA mismatch repair protein MutT</fullName>
    </submittedName>
</protein>
<name>A0A172T6Q3_9DEIO</name>